<protein>
    <recommendedName>
        <fullName evidence="5">signal peptidase I</fullName>
        <ecNumber evidence="5">3.4.21.89</ecNumber>
    </recommendedName>
</protein>
<feature type="domain" description="Peptidase S26" evidence="14">
    <location>
        <begin position="275"/>
        <end position="431"/>
    </location>
</feature>
<gene>
    <name evidence="15" type="ORF">KP509_07G039200</name>
</gene>
<evidence type="ECO:0000256" key="8">
    <source>
        <dbReference type="ARBA" id="ARBA00022670"/>
    </source>
</evidence>
<feature type="active site" evidence="12">
    <location>
        <position position="351"/>
    </location>
</feature>
<keyword evidence="10" id="KW-0809">Transit peptide</keyword>
<dbReference type="PRINTS" id="PR00727">
    <property type="entry name" value="LEADERPTASE"/>
</dbReference>
<dbReference type="InterPro" id="IPR036286">
    <property type="entry name" value="LexA/Signal_pep-like_sf"/>
</dbReference>
<comment type="subcellular location">
    <subcellularLocation>
        <location evidence="3">Membrane</location>
    </subcellularLocation>
    <subcellularLocation>
        <location evidence="2">Plastid</location>
        <location evidence="2">Chloroplast</location>
    </subcellularLocation>
</comment>
<dbReference type="EMBL" id="CM035412">
    <property type="protein sequence ID" value="KAH7432773.1"/>
    <property type="molecule type" value="Genomic_DNA"/>
</dbReference>
<keyword evidence="11" id="KW-0472">Membrane</keyword>
<comment type="similarity">
    <text evidence="4">Belongs to the peptidase S26 family.</text>
</comment>
<dbReference type="InterPro" id="IPR019756">
    <property type="entry name" value="Pept_S26A_signal_pept_1_Ser-AS"/>
</dbReference>
<dbReference type="GO" id="GO:0010027">
    <property type="term" value="P:thylakoid membrane organization"/>
    <property type="evidence" value="ECO:0007669"/>
    <property type="project" value="TreeGrafter"/>
</dbReference>
<evidence type="ECO:0000256" key="12">
    <source>
        <dbReference type="PIRSR" id="PIRSR600223-1"/>
    </source>
</evidence>
<evidence type="ECO:0000256" key="13">
    <source>
        <dbReference type="SAM" id="MobiDB-lite"/>
    </source>
</evidence>
<dbReference type="InterPro" id="IPR000223">
    <property type="entry name" value="Pept_S26A_signal_pept_1"/>
</dbReference>
<dbReference type="EC" id="3.4.21.89" evidence="5"/>
<dbReference type="PANTHER" id="PTHR43390">
    <property type="entry name" value="SIGNAL PEPTIDASE I"/>
    <property type="match status" value="1"/>
</dbReference>
<evidence type="ECO:0000256" key="9">
    <source>
        <dbReference type="ARBA" id="ARBA00022801"/>
    </source>
</evidence>
<evidence type="ECO:0000256" key="6">
    <source>
        <dbReference type="ARBA" id="ARBA00022528"/>
    </source>
</evidence>
<dbReference type="InterPro" id="IPR019533">
    <property type="entry name" value="Peptidase_S26"/>
</dbReference>
<dbReference type="GO" id="GO:0004252">
    <property type="term" value="F:serine-type endopeptidase activity"/>
    <property type="evidence" value="ECO:0007669"/>
    <property type="project" value="InterPro"/>
</dbReference>
<feature type="active site" evidence="12">
    <location>
        <position position="301"/>
    </location>
</feature>
<dbReference type="PROSITE" id="PS00501">
    <property type="entry name" value="SPASE_I_1"/>
    <property type="match status" value="1"/>
</dbReference>
<dbReference type="OrthoDB" id="308440at2759"/>
<dbReference type="GO" id="GO:0009535">
    <property type="term" value="C:chloroplast thylakoid membrane"/>
    <property type="evidence" value="ECO:0007669"/>
    <property type="project" value="TreeGrafter"/>
</dbReference>
<keyword evidence="16" id="KW-1185">Reference proteome</keyword>
<comment type="caution">
    <text evidence="15">The sequence shown here is derived from an EMBL/GenBank/DDBJ whole genome shotgun (WGS) entry which is preliminary data.</text>
</comment>
<evidence type="ECO:0000313" key="15">
    <source>
        <dbReference type="EMBL" id="KAH7432773.1"/>
    </source>
</evidence>
<dbReference type="CDD" id="cd06530">
    <property type="entry name" value="S26_SPase_I"/>
    <property type="match status" value="1"/>
</dbReference>
<evidence type="ECO:0000256" key="1">
    <source>
        <dbReference type="ARBA" id="ARBA00000677"/>
    </source>
</evidence>
<dbReference type="PANTHER" id="PTHR43390:SF2">
    <property type="entry name" value="THYLAKOIDAL PROCESSING PEPTIDASE 2, CHLOROPLASTIC-RELATED"/>
    <property type="match status" value="1"/>
</dbReference>
<dbReference type="InterPro" id="IPR019758">
    <property type="entry name" value="Pept_S26A_signal_pept_1_CS"/>
</dbReference>
<evidence type="ECO:0000256" key="10">
    <source>
        <dbReference type="ARBA" id="ARBA00022946"/>
    </source>
</evidence>
<comment type="catalytic activity">
    <reaction evidence="1">
        <text>Cleavage of hydrophobic, N-terminal signal or leader sequences from secreted and periplasmic proteins.</text>
        <dbReference type="EC" id="3.4.21.89"/>
    </reaction>
</comment>
<evidence type="ECO:0000313" key="16">
    <source>
        <dbReference type="Proteomes" id="UP000825935"/>
    </source>
</evidence>
<dbReference type="AlphaFoldDB" id="A0A8T2UG58"/>
<evidence type="ECO:0000259" key="14">
    <source>
        <dbReference type="Pfam" id="PF10502"/>
    </source>
</evidence>
<evidence type="ECO:0000256" key="4">
    <source>
        <dbReference type="ARBA" id="ARBA00009370"/>
    </source>
</evidence>
<dbReference type="Proteomes" id="UP000825935">
    <property type="component" value="Chromosome 7"/>
</dbReference>
<dbReference type="EMBL" id="CM035412">
    <property type="protein sequence ID" value="KAH7432772.1"/>
    <property type="molecule type" value="Genomic_DNA"/>
</dbReference>
<evidence type="ECO:0000256" key="2">
    <source>
        <dbReference type="ARBA" id="ARBA00004229"/>
    </source>
</evidence>
<dbReference type="PROSITE" id="PS00761">
    <property type="entry name" value="SPASE_I_3"/>
    <property type="match status" value="1"/>
</dbReference>
<dbReference type="Gene3D" id="2.10.109.10">
    <property type="entry name" value="Umud Fragment, subunit A"/>
    <property type="match status" value="1"/>
</dbReference>
<evidence type="ECO:0000256" key="3">
    <source>
        <dbReference type="ARBA" id="ARBA00004370"/>
    </source>
</evidence>
<feature type="region of interest" description="Disordered" evidence="13">
    <location>
        <begin position="216"/>
        <end position="235"/>
    </location>
</feature>
<evidence type="ECO:0000256" key="7">
    <source>
        <dbReference type="ARBA" id="ARBA00022640"/>
    </source>
</evidence>
<keyword evidence="8" id="KW-0645">Protease</keyword>
<reference evidence="15" key="1">
    <citation type="submission" date="2021-08" db="EMBL/GenBank/DDBJ databases">
        <title>WGS assembly of Ceratopteris richardii.</title>
        <authorList>
            <person name="Marchant D.B."/>
            <person name="Chen G."/>
            <person name="Jenkins J."/>
            <person name="Shu S."/>
            <person name="Leebens-Mack J."/>
            <person name="Grimwood J."/>
            <person name="Schmutz J."/>
            <person name="Soltis P."/>
            <person name="Soltis D."/>
            <person name="Chen Z.-H."/>
        </authorList>
    </citation>
    <scope>NUCLEOTIDE SEQUENCE</scope>
    <source>
        <strain evidence="15">Whitten #5841</strain>
        <tissue evidence="15">Leaf</tissue>
    </source>
</reference>
<dbReference type="FunFam" id="2.10.109.10:FF:000012">
    <property type="entry name" value="Peptidase/ serine-type peptidase"/>
    <property type="match status" value="1"/>
</dbReference>
<evidence type="ECO:0000256" key="11">
    <source>
        <dbReference type="ARBA" id="ARBA00023136"/>
    </source>
</evidence>
<dbReference type="GO" id="GO:0009003">
    <property type="term" value="F:signal peptidase activity"/>
    <property type="evidence" value="ECO:0007669"/>
    <property type="project" value="UniProtKB-EC"/>
</dbReference>
<keyword evidence="7" id="KW-0934">Plastid</keyword>
<feature type="compositionally biased region" description="Polar residues" evidence="13">
    <location>
        <begin position="216"/>
        <end position="228"/>
    </location>
</feature>
<organism evidence="15 16">
    <name type="scientific">Ceratopteris richardii</name>
    <name type="common">Triangle waterfern</name>
    <dbReference type="NCBI Taxonomy" id="49495"/>
    <lineage>
        <taxon>Eukaryota</taxon>
        <taxon>Viridiplantae</taxon>
        <taxon>Streptophyta</taxon>
        <taxon>Embryophyta</taxon>
        <taxon>Tracheophyta</taxon>
        <taxon>Polypodiopsida</taxon>
        <taxon>Polypodiidae</taxon>
        <taxon>Polypodiales</taxon>
        <taxon>Pteridineae</taxon>
        <taxon>Pteridaceae</taxon>
        <taxon>Parkerioideae</taxon>
        <taxon>Ceratopteris</taxon>
    </lineage>
</organism>
<sequence>MACRISSAFHRLCRASKNEHTMNSMDAVKVSPSCRLRSFSTMPAPKKRKKAKLYYSNPSVYSQVLLRRSLSSAVFSKGLGNQQSGKLHAAKWNSTHIPLPRCYFGRYGFHSAAFGGHGMRRWVNLRLLHGMKWLPCHEFFRATFNAVDWDSLSADDGSHGLPHRNDMGSSSDMNALPLIANDSYGLADATLHGKMSSSIDGSDNVALRKGNVSSFKLSDPGQSSTINVDSADGSNGNGSNGPFNFLKTSYDDLPEKRWPCWKNFTLGPLSTDEGKTVLASFMVSLMFRWFVAEPRFIPSLSMYPTFEVGDRIIAEKVSYLFKAPQVNDIVIFKVPSALQDKGYGSGIVFVKRVVAKEGDLVQVENGKLVVNGIVREEDFIAEPLSYEMNAIHVPKGYVFVMGDNRNNSNDSHIWGPLPVKNIFGRFVFRYWPPSRAQIAA</sequence>
<dbReference type="NCBIfam" id="TIGR02227">
    <property type="entry name" value="sigpep_I_bact"/>
    <property type="match status" value="1"/>
</dbReference>
<name>A0A8T2UG58_CERRI</name>
<dbReference type="SUPFAM" id="SSF51306">
    <property type="entry name" value="LexA/Signal peptidase"/>
    <property type="match status" value="1"/>
</dbReference>
<proteinExistence type="inferred from homology"/>
<evidence type="ECO:0000256" key="5">
    <source>
        <dbReference type="ARBA" id="ARBA00013208"/>
    </source>
</evidence>
<keyword evidence="9" id="KW-0378">Hydrolase</keyword>
<dbReference type="Pfam" id="PF10502">
    <property type="entry name" value="Peptidase_S26"/>
    <property type="match status" value="1"/>
</dbReference>
<dbReference type="GO" id="GO:0006465">
    <property type="term" value="P:signal peptide processing"/>
    <property type="evidence" value="ECO:0007669"/>
    <property type="project" value="InterPro"/>
</dbReference>
<accession>A0A8T2UG58</accession>
<keyword evidence="6" id="KW-0150">Chloroplast</keyword>